<dbReference type="EMBL" id="JASSZA010000002">
    <property type="protein sequence ID" value="KAK2118405.1"/>
    <property type="molecule type" value="Genomic_DNA"/>
</dbReference>
<dbReference type="SUPFAM" id="SSF48557">
    <property type="entry name" value="L-aspartase-like"/>
    <property type="match status" value="1"/>
</dbReference>
<evidence type="ECO:0000313" key="2">
    <source>
        <dbReference type="EMBL" id="KAK2118405.1"/>
    </source>
</evidence>
<protein>
    <recommendedName>
        <fullName evidence="4">Argininosuccinate lyase</fullName>
    </recommendedName>
</protein>
<evidence type="ECO:0008006" key="4">
    <source>
        <dbReference type="Google" id="ProtNLM"/>
    </source>
</evidence>
<feature type="region of interest" description="Disordered" evidence="1">
    <location>
        <begin position="151"/>
        <end position="181"/>
    </location>
</feature>
<comment type="caution">
    <text evidence="2">The sequence shown here is derived from an EMBL/GenBank/DDBJ whole genome shotgun (WGS) entry which is preliminary data.</text>
</comment>
<dbReference type="InterPro" id="IPR008948">
    <property type="entry name" value="L-Aspartase-like"/>
</dbReference>
<name>A0ABQ9WA90_SAGOE</name>
<evidence type="ECO:0000256" key="1">
    <source>
        <dbReference type="SAM" id="MobiDB-lite"/>
    </source>
</evidence>
<sequence length="181" mass="20136">MPQNKNPDSLELIQSKAGHVFGWDKEAVFDMSDTMSAMFQVATGVISTLQARHHPPASPPLCPRHWSGHARSVAFGGGKVGLEDLGQRRRAKTKDSENIKASKTYRPVSINSIPNTINNYEKMVQAESETAHLPKAGTFWQMGRSWAHSCNQRRRRRRNSQVGWLTPVIGGGGGKEEEEEE</sequence>
<keyword evidence="3" id="KW-1185">Reference proteome</keyword>
<proteinExistence type="predicted"/>
<accession>A0ABQ9WA90</accession>
<organism evidence="2 3">
    <name type="scientific">Saguinus oedipus</name>
    <name type="common">Cotton-top tamarin</name>
    <name type="synonym">Oedipomidas oedipus</name>
    <dbReference type="NCBI Taxonomy" id="9490"/>
    <lineage>
        <taxon>Eukaryota</taxon>
        <taxon>Metazoa</taxon>
        <taxon>Chordata</taxon>
        <taxon>Craniata</taxon>
        <taxon>Vertebrata</taxon>
        <taxon>Euteleostomi</taxon>
        <taxon>Mammalia</taxon>
        <taxon>Eutheria</taxon>
        <taxon>Euarchontoglires</taxon>
        <taxon>Primates</taxon>
        <taxon>Haplorrhini</taxon>
        <taxon>Platyrrhini</taxon>
        <taxon>Cebidae</taxon>
        <taxon>Callitrichinae</taxon>
        <taxon>Saguinus</taxon>
    </lineage>
</organism>
<reference evidence="2 3" key="1">
    <citation type="submission" date="2023-05" db="EMBL/GenBank/DDBJ databases">
        <title>B98-5 Cell Line De Novo Hybrid Assembly: An Optical Mapping Approach.</title>
        <authorList>
            <person name="Kananen K."/>
            <person name="Auerbach J.A."/>
            <person name="Kautto E."/>
            <person name="Blachly J.S."/>
        </authorList>
    </citation>
    <scope>NUCLEOTIDE SEQUENCE [LARGE SCALE GENOMIC DNA]</scope>
    <source>
        <strain evidence="2">B95-8</strain>
        <tissue evidence="2">Cell line</tissue>
    </source>
</reference>
<dbReference type="Gene3D" id="1.20.200.10">
    <property type="entry name" value="Fumarase/aspartase (Central domain)"/>
    <property type="match status" value="1"/>
</dbReference>
<dbReference type="Proteomes" id="UP001266305">
    <property type="component" value="Unassembled WGS sequence"/>
</dbReference>
<evidence type="ECO:0000313" key="3">
    <source>
        <dbReference type="Proteomes" id="UP001266305"/>
    </source>
</evidence>
<gene>
    <name evidence="2" type="ORF">P7K49_005292</name>
</gene>